<protein>
    <submittedName>
        <fullName evidence="5">DNA repair photolyase</fullName>
    </submittedName>
</protein>
<dbReference type="GO" id="GO:0016829">
    <property type="term" value="F:lyase activity"/>
    <property type="evidence" value="ECO:0007669"/>
    <property type="project" value="UniProtKB-KW"/>
</dbReference>
<sequence length="358" mass="40470">MEKEEIFTKGRGAQINVANKFSALSHEFRDDFLNYCEMEGDEVANSKTSIIDTFPKTIINKVISPDIGMEYSLNPYQGCEHGCIYCYARNSHEYWGYSAGIDFEQKILVKRNSVALLEKKLQSSRWKAVPIVLSGNTDCYQPVEKKLEITRQLLKTFFKYKHPVGIITKNSLLLRDLDILRELAKDNLVQVHLSITSLNEDTRRLLEPRTATIKKRLETLKKLSEAGVPVSVMMAPIIPGINSHEILPLVKAISEKGALGVGYTMVRLNGAIGGIFSDWIQKAMPDRAEKVLHQIAECHGGNLNDSEFGRRMKGSGNIAEQVSQQFKIARKMYLSGRSTPKLNCELHQQYKNGQMQLF</sequence>
<evidence type="ECO:0000256" key="2">
    <source>
        <dbReference type="ARBA" id="ARBA00023004"/>
    </source>
</evidence>
<accession>A0A495PXI1</accession>
<dbReference type="SMART" id="SM00729">
    <property type="entry name" value="Elp3"/>
    <property type="match status" value="1"/>
</dbReference>
<dbReference type="Gene3D" id="3.80.30.30">
    <property type="match status" value="1"/>
</dbReference>
<name>A0A495PXI1_9FLAO</name>
<keyword evidence="6" id="KW-1185">Reference proteome</keyword>
<dbReference type="Proteomes" id="UP000276282">
    <property type="component" value="Unassembled WGS sequence"/>
</dbReference>
<gene>
    <name evidence="5" type="ORF">BC962_0226</name>
</gene>
<dbReference type="PANTHER" id="PTHR43432:SF3">
    <property type="entry name" value="SLR0285 PROTEIN"/>
    <property type="match status" value="1"/>
</dbReference>
<keyword evidence="3" id="KW-0411">Iron-sulfur</keyword>
<dbReference type="GO" id="GO:0046872">
    <property type="term" value="F:metal ion binding"/>
    <property type="evidence" value="ECO:0007669"/>
    <property type="project" value="UniProtKB-KW"/>
</dbReference>
<comment type="caution">
    <text evidence="5">The sequence shown here is derived from an EMBL/GenBank/DDBJ whole genome shotgun (WGS) entry which is preliminary data.</text>
</comment>
<evidence type="ECO:0000313" key="6">
    <source>
        <dbReference type="Proteomes" id="UP000276282"/>
    </source>
</evidence>
<feature type="domain" description="Radical SAM core" evidence="4">
    <location>
        <begin position="65"/>
        <end position="302"/>
    </location>
</feature>
<reference evidence="5 6" key="1">
    <citation type="submission" date="2018-10" db="EMBL/GenBank/DDBJ databases">
        <title>Genomic Encyclopedia of Archaeal and Bacterial Type Strains, Phase II (KMG-II): from individual species to whole genera.</title>
        <authorList>
            <person name="Goeker M."/>
        </authorList>
    </citation>
    <scope>NUCLEOTIDE SEQUENCE [LARGE SCALE GENOMIC DNA]</scope>
    <source>
        <strain evidence="5 6">DSM 19839</strain>
    </source>
</reference>
<dbReference type="GO" id="GO:0051536">
    <property type="term" value="F:iron-sulfur cluster binding"/>
    <property type="evidence" value="ECO:0007669"/>
    <property type="project" value="UniProtKB-KW"/>
</dbReference>
<proteinExistence type="predicted"/>
<evidence type="ECO:0000256" key="1">
    <source>
        <dbReference type="ARBA" id="ARBA00022723"/>
    </source>
</evidence>
<dbReference type="InterPro" id="IPR040086">
    <property type="entry name" value="MJ0683-like"/>
</dbReference>
<dbReference type="Pfam" id="PF04055">
    <property type="entry name" value="Radical_SAM"/>
    <property type="match status" value="1"/>
</dbReference>
<dbReference type="PROSITE" id="PS51918">
    <property type="entry name" value="RADICAL_SAM"/>
    <property type="match status" value="1"/>
</dbReference>
<dbReference type="NCBIfam" id="NF033668">
    <property type="entry name" value="rSAM_PA0069"/>
    <property type="match status" value="1"/>
</dbReference>
<evidence type="ECO:0000313" key="5">
    <source>
        <dbReference type="EMBL" id="RKS55267.1"/>
    </source>
</evidence>
<organism evidence="5 6">
    <name type="scientific">Gillisia mitskevichiae</name>
    <dbReference type="NCBI Taxonomy" id="270921"/>
    <lineage>
        <taxon>Bacteria</taxon>
        <taxon>Pseudomonadati</taxon>
        <taxon>Bacteroidota</taxon>
        <taxon>Flavobacteriia</taxon>
        <taxon>Flavobacteriales</taxon>
        <taxon>Flavobacteriaceae</taxon>
        <taxon>Gillisia</taxon>
    </lineage>
</organism>
<dbReference type="InterPro" id="IPR058240">
    <property type="entry name" value="rSAM_sf"/>
</dbReference>
<dbReference type="InterPro" id="IPR007197">
    <property type="entry name" value="rSAM"/>
</dbReference>
<dbReference type="EMBL" id="RBLG01000001">
    <property type="protein sequence ID" value="RKS55267.1"/>
    <property type="molecule type" value="Genomic_DNA"/>
</dbReference>
<evidence type="ECO:0000256" key="3">
    <source>
        <dbReference type="ARBA" id="ARBA00023014"/>
    </source>
</evidence>
<dbReference type="AlphaFoldDB" id="A0A495PXI1"/>
<keyword evidence="1" id="KW-0479">Metal-binding</keyword>
<keyword evidence="5" id="KW-0456">Lyase</keyword>
<dbReference type="OrthoDB" id="9785699at2"/>
<dbReference type="SFLD" id="SFLDS00029">
    <property type="entry name" value="Radical_SAM"/>
    <property type="match status" value="1"/>
</dbReference>
<dbReference type="RefSeq" id="WP_121344094.1">
    <property type="nucleotide sequence ID" value="NZ_RBLG01000001.1"/>
</dbReference>
<keyword evidence="2" id="KW-0408">Iron</keyword>
<dbReference type="SFLD" id="SFLDG01084">
    <property type="entry name" value="Uncharacterised_Radical_SAM_Su"/>
    <property type="match status" value="1"/>
</dbReference>
<dbReference type="CDD" id="cd01335">
    <property type="entry name" value="Radical_SAM"/>
    <property type="match status" value="1"/>
</dbReference>
<dbReference type="SUPFAM" id="SSF102114">
    <property type="entry name" value="Radical SAM enzymes"/>
    <property type="match status" value="1"/>
</dbReference>
<evidence type="ECO:0000259" key="4">
    <source>
        <dbReference type="PROSITE" id="PS51918"/>
    </source>
</evidence>
<dbReference type="PANTHER" id="PTHR43432">
    <property type="entry name" value="SLR0285 PROTEIN"/>
    <property type="match status" value="1"/>
</dbReference>
<dbReference type="InterPro" id="IPR006638">
    <property type="entry name" value="Elp3/MiaA/NifB-like_rSAM"/>
</dbReference>